<gene>
    <name evidence="3" type="ORF">ACFP3V_29690</name>
</gene>
<feature type="compositionally biased region" description="Polar residues" evidence="1">
    <location>
        <begin position="33"/>
        <end position="45"/>
    </location>
</feature>
<comment type="caution">
    <text evidence="3">The sequence shown here is derived from an EMBL/GenBank/DDBJ whole genome shotgun (WGS) entry which is preliminary data.</text>
</comment>
<proteinExistence type="predicted"/>
<dbReference type="RefSeq" id="WP_380590191.1">
    <property type="nucleotide sequence ID" value="NZ_JBHSQJ010000157.1"/>
</dbReference>
<protein>
    <submittedName>
        <fullName evidence="3">Uncharacterized protein</fullName>
    </submittedName>
</protein>
<dbReference type="EMBL" id="JBHSQJ010000157">
    <property type="protein sequence ID" value="MFC5911363.1"/>
    <property type="molecule type" value="Genomic_DNA"/>
</dbReference>
<evidence type="ECO:0000256" key="2">
    <source>
        <dbReference type="SAM" id="SignalP"/>
    </source>
</evidence>
<reference evidence="4" key="1">
    <citation type="journal article" date="2019" name="Int. J. Syst. Evol. Microbiol.">
        <title>The Global Catalogue of Microorganisms (GCM) 10K type strain sequencing project: providing services to taxonomists for standard genome sequencing and annotation.</title>
        <authorList>
            <consortium name="The Broad Institute Genomics Platform"/>
            <consortium name="The Broad Institute Genome Sequencing Center for Infectious Disease"/>
            <person name="Wu L."/>
            <person name="Ma J."/>
        </authorList>
    </citation>
    <scope>NUCLEOTIDE SEQUENCE [LARGE SCALE GENOMIC DNA]</scope>
    <source>
        <strain evidence="4">JCM 4816</strain>
    </source>
</reference>
<feature type="signal peptide" evidence="2">
    <location>
        <begin position="1"/>
        <end position="27"/>
    </location>
</feature>
<evidence type="ECO:0000313" key="3">
    <source>
        <dbReference type="EMBL" id="MFC5911363.1"/>
    </source>
</evidence>
<sequence length="60" mass="6451">MYRGFRFRQTAPLVLTALLLLPAAATAVSASTRSTDPTAVVQAQPQDPGWDVVRPTAQQI</sequence>
<name>A0ABW1GBF5_9ACTN</name>
<dbReference type="Proteomes" id="UP001596174">
    <property type="component" value="Unassembled WGS sequence"/>
</dbReference>
<feature type="region of interest" description="Disordered" evidence="1">
    <location>
        <begin position="30"/>
        <end position="60"/>
    </location>
</feature>
<feature type="chain" id="PRO_5046242691" evidence="2">
    <location>
        <begin position="28"/>
        <end position="60"/>
    </location>
</feature>
<evidence type="ECO:0000313" key="4">
    <source>
        <dbReference type="Proteomes" id="UP001596174"/>
    </source>
</evidence>
<keyword evidence="2" id="KW-0732">Signal</keyword>
<organism evidence="3 4">
    <name type="scientific">Streptacidiphilus monticola</name>
    <dbReference type="NCBI Taxonomy" id="2161674"/>
    <lineage>
        <taxon>Bacteria</taxon>
        <taxon>Bacillati</taxon>
        <taxon>Actinomycetota</taxon>
        <taxon>Actinomycetes</taxon>
        <taxon>Kitasatosporales</taxon>
        <taxon>Streptomycetaceae</taxon>
        <taxon>Streptacidiphilus</taxon>
    </lineage>
</organism>
<evidence type="ECO:0000256" key="1">
    <source>
        <dbReference type="SAM" id="MobiDB-lite"/>
    </source>
</evidence>
<accession>A0ABW1GBF5</accession>
<keyword evidence="4" id="KW-1185">Reference proteome</keyword>